<sequence>MNQSVPVYAAPARETDFSHLPPVISAIGTADPFFAEDLSFFNRIRSAGTPVRLFVGKGAYHAFDMMAPYADVSKNAVGFLLASCKEYIEKYIQ</sequence>
<reference evidence="2" key="2">
    <citation type="submission" date="2021-04" db="EMBL/GenBank/DDBJ databases">
        <authorList>
            <person name="Gilroy R."/>
        </authorList>
    </citation>
    <scope>NUCLEOTIDE SEQUENCE</scope>
    <source>
        <strain evidence="2">421</strain>
    </source>
</reference>
<accession>A0A9D1RFR3</accession>
<feature type="domain" description="Alpha/beta hydrolase fold-3" evidence="1">
    <location>
        <begin position="8"/>
        <end position="64"/>
    </location>
</feature>
<name>A0A9D1RFR3_9FIRM</name>
<dbReference type="GO" id="GO:0016787">
    <property type="term" value="F:hydrolase activity"/>
    <property type="evidence" value="ECO:0007669"/>
    <property type="project" value="UniProtKB-KW"/>
</dbReference>
<dbReference type="EMBL" id="DXGE01000019">
    <property type="protein sequence ID" value="HIW85781.1"/>
    <property type="molecule type" value="Genomic_DNA"/>
</dbReference>
<evidence type="ECO:0000313" key="2">
    <source>
        <dbReference type="EMBL" id="HIW85781.1"/>
    </source>
</evidence>
<organism evidence="2 3">
    <name type="scientific">Candidatus Eubacterium faecipullorum</name>
    <dbReference type="NCBI Taxonomy" id="2838571"/>
    <lineage>
        <taxon>Bacteria</taxon>
        <taxon>Bacillati</taxon>
        <taxon>Bacillota</taxon>
        <taxon>Clostridia</taxon>
        <taxon>Eubacteriales</taxon>
        <taxon>Eubacteriaceae</taxon>
        <taxon>Eubacterium</taxon>
    </lineage>
</organism>
<keyword evidence="2" id="KW-0378">Hydrolase</keyword>
<protein>
    <submittedName>
        <fullName evidence="2">Alpha/beta hydrolase fold domain-containing protein</fullName>
    </submittedName>
</protein>
<dbReference type="Pfam" id="PF07859">
    <property type="entry name" value="Abhydrolase_3"/>
    <property type="match status" value="1"/>
</dbReference>
<evidence type="ECO:0000259" key="1">
    <source>
        <dbReference type="Pfam" id="PF07859"/>
    </source>
</evidence>
<dbReference type="InterPro" id="IPR013094">
    <property type="entry name" value="AB_hydrolase_3"/>
</dbReference>
<reference evidence="2" key="1">
    <citation type="journal article" date="2021" name="PeerJ">
        <title>Extensive microbial diversity within the chicken gut microbiome revealed by metagenomics and culture.</title>
        <authorList>
            <person name="Gilroy R."/>
            <person name="Ravi A."/>
            <person name="Getino M."/>
            <person name="Pursley I."/>
            <person name="Horton D.L."/>
            <person name="Alikhan N.F."/>
            <person name="Baker D."/>
            <person name="Gharbi K."/>
            <person name="Hall N."/>
            <person name="Watson M."/>
            <person name="Adriaenssens E.M."/>
            <person name="Foster-Nyarko E."/>
            <person name="Jarju S."/>
            <person name="Secka A."/>
            <person name="Antonio M."/>
            <person name="Oren A."/>
            <person name="Chaudhuri R.R."/>
            <person name="La Ragione R."/>
            <person name="Hildebrand F."/>
            <person name="Pallen M.J."/>
        </authorList>
    </citation>
    <scope>NUCLEOTIDE SEQUENCE</scope>
    <source>
        <strain evidence="2">421</strain>
    </source>
</reference>
<evidence type="ECO:0000313" key="3">
    <source>
        <dbReference type="Proteomes" id="UP000824205"/>
    </source>
</evidence>
<comment type="caution">
    <text evidence="2">The sequence shown here is derived from an EMBL/GenBank/DDBJ whole genome shotgun (WGS) entry which is preliminary data.</text>
</comment>
<dbReference type="SUPFAM" id="SSF53474">
    <property type="entry name" value="alpha/beta-Hydrolases"/>
    <property type="match status" value="1"/>
</dbReference>
<gene>
    <name evidence="2" type="ORF">IAA48_04725</name>
</gene>
<dbReference type="InterPro" id="IPR029058">
    <property type="entry name" value="AB_hydrolase_fold"/>
</dbReference>
<dbReference type="AlphaFoldDB" id="A0A9D1RFR3"/>
<dbReference type="Proteomes" id="UP000824205">
    <property type="component" value="Unassembled WGS sequence"/>
</dbReference>
<proteinExistence type="predicted"/>
<dbReference type="Gene3D" id="3.40.50.1820">
    <property type="entry name" value="alpha/beta hydrolase"/>
    <property type="match status" value="1"/>
</dbReference>